<accession>A0A0U3HX11</accession>
<dbReference type="InterPro" id="IPR011075">
    <property type="entry name" value="TetR_C"/>
</dbReference>
<dbReference type="Proteomes" id="UP000321155">
    <property type="component" value="Unassembled WGS sequence"/>
</dbReference>
<feature type="domain" description="HTH tetR-type" evidence="5">
    <location>
        <begin position="13"/>
        <end position="73"/>
    </location>
</feature>
<evidence type="ECO:0000256" key="1">
    <source>
        <dbReference type="ARBA" id="ARBA00023015"/>
    </source>
</evidence>
<dbReference type="Pfam" id="PF00440">
    <property type="entry name" value="TetR_N"/>
    <property type="match status" value="1"/>
</dbReference>
<sequence length="192" mass="20622">MTEDGQRPDPRTVSTDQKITAAALALLRKGGPQRVSIEAVSAASGVAKTSIYRRYANSLELLEGVLEHAAAVHAPEQPDAAGDWGQALERTLRLLLRDMGTGVAVALLSEPASETSRILRAHVVRPQVERLRALLAAEVAAGRLAADLDVEVVLDFVLGSAYSHLARYGEMGPDWPGRVHRTLTGVLRAHRP</sequence>
<evidence type="ECO:0000313" key="7">
    <source>
        <dbReference type="EMBL" id="GEO92826.1"/>
    </source>
</evidence>
<evidence type="ECO:0000313" key="9">
    <source>
        <dbReference type="Proteomes" id="UP000321155"/>
    </source>
</evidence>
<dbReference type="AlphaFoldDB" id="A0A0U3HX11"/>
<evidence type="ECO:0000313" key="8">
    <source>
        <dbReference type="Proteomes" id="UP000057181"/>
    </source>
</evidence>
<dbReference type="OrthoDB" id="9796019at2"/>
<reference evidence="7 9" key="2">
    <citation type="submission" date="2019-07" db="EMBL/GenBank/DDBJ databases">
        <title>Whole genome shotgun sequence of Kocuria flava NBRC 107626.</title>
        <authorList>
            <person name="Hosoyama A."/>
            <person name="Uohara A."/>
            <person name="Ohji S."/>
            <person name="Ichikawa N."/>
        </authorList>
    </citation>
    <scope>NUCLEOTIDE SEQUENCE [LARGE SCALE GENOMIC DNA]</scope>
    <source>
        <strain evidence="7 9">NBRC 107626</strain>
    </source>
</reference>
<dbReference type="GO" id="GO:0000976">
    <property type="term" value="F:transcription cis-regulatory region binding"/>
    <property type="evidence" value="ECO:0007669"/>
    <property type="project" value="TreeGrafter"/>
</dbReference>
<dbReference type="PROSITE" id="PS50977">
    <property type="entry name" value="HTH_TETR_2"/>
    <property type="match status" value="1"/>
</dbReference>
<evidence type="ECO:0000256" key="2">
    <source>
        <dbReference type="ARBA" id="ARBA00023125"/>
    </source>
</evidence>
<dbReference type="KEGG" id="kfv:AS188_06440"/>
<dbReference type="Proteomes" id="UP000057181">
    <property type="component" value="Chromosome"/>
</dbReference>
<evidence type="ECO:0000259" key="5">
    <source>
        <dbReference type="PROSITE" id="PS50977"/>
    </source>
</evidence>
<dbReference type="Pfam" id="PF16859">
    <property type="entry name" value="TetR_C_11"/>
    <property type="match status" value="1"/>
</dbReference>
<evidence type="ECO:0000256" key="3">
    <source>
        <dbReference type="ARBA" id="ARBA00023163"/>
    </source>
</evidence>
<dbReference type="GO" id="GO:0003700">
    <property type="term" value="F:DNA-binding transcription factor activity"/>
    <property type="evidence" value="ECO:0007669"/>
    <property type="project" value="TreeGrafter"/>
</dbReference>
<keyword evidence="9" id="KW-1185">Reference proteome</keyword>
<reference evidence="6 8" key="1">
    <citation type="submission" date="2015-11" db="EMBL/GenBank/DDBJ databases">
        <title>Complete Genome Sequence of Kocuria flava strain HO-9041.</title>
        <authorList>
            <person name="Zhou M."/>
            <person name="Dai J."/>
        </authorList>
    </citation>
    <scope>NUCLEOTIDE SEQUENCE [LARGE SCALE GENOMIC DNA]</scope>
    <source>
        <strain evidence="6 8">HO-9041</strain>
    </source>
</reference>
<keyword evidence="2 4" id="KW-0238">DNA-binding</keyword>
<dbReference type="PANTHER" id="PTHR30055">
    <property type="entry name" value="HTH-TYPE TRANSCRIPTIONAL REGULATOR RUTR"/>
    <property type="match status" value="1"/>
</dbReference>
<dbReference type="SUPFAM" id="SSF48498">
    <property type="entry name" value="Tetracyclin repressor-like, C-terminal domain"/>
    <property type="match status" value="1"/>
</dbReference>
<dbReference type="STRING" id="446860.AS188_06440"/>
<dbReference type="EMBL" id="BJZR01000064">
    <property type="protein sequence ID" value="GEO92826.1"/>
    <property type="molecule type" value="Genomic_DNA"/>
</dbReference>
<keyword evidence="1" id="KW-0805">Transcription regulation</keyword>
<name>A0A0U3HX11_9MICC</name>
<dbReference type="InterPro" id="IPR036271">
    <property type="entry name" value="Tet_transcr_reg_TetR-rel_C_sf"/>
</dbReference>
<evidence type="ECO:0000313" key="6">
    <source>
        <dbReference type="EMBL" id="ALU39447.1"/>
    </source>
</evidence>
<organism evidence="6 8">
    <name type="scientific">Kocuria flava</name>
    <dbReference type="NCBI Taxonomy" id="446860"/>
    <lineage>
        <taxon>Bacteria</taxon>
        <taxon>Bacillati</taxon>
        <taxon>Actinomycetota</taxon>
        <taxon>Actinomycetes</taxon>
        <taxon>Micrococcales</taxon>
        <taxon>Micrococcaceae</taxon>
        <taxon>Kocuria</taxon>
    </lineage>
</organism>
<dbReference type="InterPro" id="IPR001647">
    <property type="entry name" value="HTH_TetR"/>
</dbReference>
<dbReference type="SUPFAM" id="SSF46689">
    <property type="entry name" value="Homeodomain-like"/>
    <property type="match status" value="1"/>
</dbReference>
<dbReference type="Gene3D" id="1.10.10.60">
    <property type="entry name" value="Homeodomain-like"/>
    <property type="match status" value="1"/>
</dbReference>
<dbReference type="InterPro" id="IPR009057">
    <property type="entry name" value="Homeodomain-like_sf"/>
</dbReference>
<protein>
    <submittedName>
        <fullName evidence="6">TetR family transcriptional regulator</fullName>
    </submittedName>
</protein>
<proteinExistence type="predicted"/>
<dbReference type="Gene3D" id="1.10.357.10">
    <property type="entry name" value="Tetracycline Repressor, domain 2"/>
    <property type="match status" value="1"/>
</dbReference>
<feature type="DNA-binding region" description="H-T-H motif" evidence="4">
    <location>
        <begin position="36"/>
        <end position="55"/>
    </location>
</feature>
<gene>
    <name evidence="6" type="ORF">AS188_06440</name>
    <name evidence="7" type="ORF">KFL01_21320</name>
</gene>
<dbReference type="PANTHER" id="PTHR30055:SF148">
    <property type="entry name" value="TETR-FAMILY TRANSCRIPTIONAL REGULATOR"/>
    <property type="match status" value="1"/>
</dbReference>
<dbReference type="EMBL" id="CP013254">
    <property type="protein sequence ID" value="ALU39447.1"/>
    <property type="molecule type" value="Genomic_DNA"/>
</dbReference>
<evidence type="ECO:0000256" key="4">
    <source>
        <dbReference type="PROSITE-ProRule" id="PRU00335"/>
    </source>
</evidence>
<dbReference type="InterPro" id="IPR050109">
    <property type="entry name" value="HTH-type_TetR-like_transc_reg"/>
</dbReference>
<keyword evidence="3" id="KW-0804">Transcription</keyword>